<dbReference type="Proteomes" id="UP001209878">
    <property type="component" value="Unassembled WGS sequence"/>
</dbReference>
<gene>
    <name evidence="1" type="ORF">NP493_470g02000</name>
</gene>
<dbReference type="AlphaFoldDB" id="A0AAD9NRL5"/>
<accession>A0AAD9NRL5</accession>
<keyword evidence="2" id="KW-1185">Reference proteome</keyword>
<sequence length="93" mass="10317">MNATSQGSITITYVQIFGYNRCSLASVYLYHLCLSRRVSSFISLAALVAFRMDESSWALSTSLAEEGRGLWSRLLPAPWAFSFPSWGLSLTLS</sequence>
<protein>
    <submittedName>
        <fullName evidence="1">Uncharacterized protein</fullName>
    </submittedName>
</protein>
<organism evidence="1 2">
    <name type="scientific">Ridgeia piscesae</name>
    <name type="common">Tubeworm</name>
    <dbReference type="NCBI Taxonomy" id="27915"/>
    <lineage>
        <taxon>Eukaryota</taxon>
        <taxon>Metazoa</taxon>
        <taxon>Spiralia</taxon>
        <taxon>Lophotrochozoa</taxon>
        <taxon>Annelida</taxon>
        <taxon>Polychaeta</taxon>
        <taxon>Sedentaria</taxon>
        <taxon>Canalipalpata</taxon>
        <taxon>Sabellida</taxon>
        <taxon>Siboglinidae</taxon>
        <taxon>Ridgeia</taxon>
    </lineage>
</organism>
<evidence type="ECO:0000313" key="1">
    <source>
        <dbReference type="EMBL" id="KAK2179830.1"/>
    </source>
</evidence>
<comment type="caution">
    <text evidence="1">The sequence shown here is derived from an EMBL/GenBank/DDBJ whole genome shotgun (WGS) entry which is preliminary data.</text>
</comment>
<evidence type="ECO:0000313" key="2">
    <source>
        <dbReference type="Proteomes" id="UP001209878"/>
    </source>
</evidence>
<dbReference type="EMBL" id="JAODUO010000470">
    <property type="protein sequence ID" value="KAK2179830.1"/>
    <property type="molecule type" value="Genomic_DNA"/>
</dbReference>
<proteinExistence type="predicted"/>
<name>A0AAD9NRL5_RIDPI</name>
<reference evidence="1" key="1">
    <citation type="journal article" date="2023" name="Mol. Biol. Evol.">
        <title>Third-Generation Sequencing Reveals the Adaptive Role of the Epigenome in Three Deep-Sea Polychaetes.</title>
        <authorList>
            <person name="Perez M."/>
            <person name="Aroh O."/>
            <person name="Sun Y."/>
            <person name="Lan Y."/>
            <person name="Juniper S.K."/>
            <person name="Young C.R."/>
            <person name="Angers B."/>
            <person name="Qian P.Y."/>
        </authorList>
    </citation>
    <scope>NUCLEOTIDE SEQUENCE</scope>
    <source>
        <strain evidence="1">R07B-5</strain>
    </source>
</reference>